<dbReference type="Proteomes" id="UP000187181">
    <property type="component" value="Unassembled WGS sequence"/>
</dbReference>
<evidence type="ECO:0000313" key="8">
    <source>
        <dbReference type="Proteomes" id="UP000187181"/>
    </source>
</evidence>
<feature type="transmembrane region" description="Helical" evidence="5">
    <location>
        <begin position="309"/>
        <end position="329"/>
    </location>
</feature>
<gene>
    <name evidence="7" type="ORF">SAMN05444128_2886</name>
</gene>
<feature type="transmembrane region" description="Helical" evidence="5">
    <location>
        <begin position="44"/>
        <end position="64"/>
    </location>
</feature>
<comment type="subcellular location">
    <subcellularLocation>
        <location evidence="1">Membrane</location>
        <topology evidence="1">Multi-pass membrane protein</topology>
    </subcellularLocation>
</comment>
<keyword evidence="8" id="KW-1185">Reference proteome</keyword>
<evidence type="ECO:0000256" key="3">
    <source>
        <dbReference type="ARBA" id="ARBA00022989"/>
    </source>
</evidence>
<dbReference type="InterPro" id="IPR049453">
    <property type="entry name" value="Memb_transporter_dom"/>
</dbReference>
<evidence type="ECO:0000313" key="7">
    <source>
        <dbReference type="EMBL" id="SIT92551.1"/>
    </source>
</evidence>
<feature type="transmembrane region" description="Helical" evidence="5">
    <location>
        <begin position="94"/>
        <end position="114"/>
    </location>
</feature>
<dbReference type="EMBL" id="FTPP01000002">
    <property type="protein sequence ID" value="SIT92551.1"/>
    <property type="molecule type" value="Genomic_DNA"/>
</dbReference>
<dbReference type="Pfam" id="PF13515">
    <property type="entry name" value="FUSC_2"/>
    <property type="match status" value="1"/>
</dbReference>
<feature type="transmembrane region" description="Helical" evidence="5">
    <location>
        <begin position="169"/>
        <end position="192"/>
    </location>
</feature>
<evidence type="ECO:0000256" key="1">
    <source>
        <dbReference type="ARBA" id="ARBA00004141"/>
    </source>
</evidence>
<dbReference type="GO" id="GO:0016020">
    <property type="term" value="C:membrane"/>
    <property type="evidence" value="ECO:0007669"/>
    <property type="project" value="UniProtKB-SubCell"/>
</dbReference>
<feature type="domain" description="Integral membrane bound transporter" evidence="6">
    <location>
        <begin position="226"/>
        <end position="351"/>
    </location>
</feature>
<feature type="transmembrane region" description="Helical" evidence="5">
    <location>
        <begin position="335"/>
        <end position="357"/>
    </location>
</feature>
<protein>
    <submittedName>
        <fullName evidence="7">Fusaric acid resistance protein-like</fullName>
    </submittedName>
</protein>
<evidence type="ECO:0000256" key="5">
    <source>
        <dbReference type="SAM" id="Phobius"/>
    </source>
</evidence>
<organism evidence="7 8">
    <name type="scientific">Pontibacter indicus</name>
    <dbReference type="NCBI Taxonomy" id="1317125"/>
    <lineage>
        <taxon>Bacteria</taxon>
        <taxon>Pseudomonadati</taxon>
        <taxon>Bacteroidota</taxon>
        <taxon>Cytophagia</taxon>
        <taxon>Cytophagales</taxon>
        <taxon>Hymenobacteraceae</taxon>
        <taxon>Pontibacter</taxon>
    </lineage>
</organism>
<name>A0A1R3XLZ2_9BACT</name>
<feature type="transmembrane region" description="Helical" evidence="5">
    <location>
        <begin position="120"/>
        <end position="140"/>
    </location>
</feature>
<accession>A0A1R3XLZ2</accession>
<evidence type="ECO:0000256" key="2">
    <source>
        <dbReference type="ARBA" id="ARBA00022692"/>
    </source>
</evidence>
<keyword evidence="2 5" id="KW-0812">Transmembrane</keyword>
<evidence type="ECO:0000259" key="6">
    <source>
        <dbReference type="Pfam" id="PF13515"/>
    </source>
</evidence>
<feature type="transmembrane region" description="Helical" evidence="5">
    <location>
        <begin position="212"/>
        <end position="232"/>
    </location>
</feature>
<reference evidence="8" key="1">
    <citation type="submission" date="2017-01" db="EMBL/GenBank/DDBJ databases">
        <authorList>
            <person name="Varghese N."/>
            <person name="Submissions S."/>
        </authorList>
    </citation>
    <scope>NUCLEOTIDE SEQUENCE [LARGE SCALE GENOMIC DNA]</scope>
    <source>
        <strain evidence="8">LP100</strain>
    </source>
</reference>
<sequence>MCVAIPVDNPSGTQQYAIQMMQQIRQIIRAEARALFELKKTERLWHIPVLASLCTGLPLLAGFASGRLDYGILGCIGGLVILYLPTNTTLVHRMITVISCSFGFMVSLAVGVTFSFNPYLSSLFVGLFALAVHWVANYFAMKPPGSFFFIMITSIAGTMPFELDSIPTRIGLIGMGTMLACVLAFFYSLLMLRKQKPVTELLVVKKSVYSNLVESVVVGLFVGGSLLAGQLLQLEKPYWVPISCLAVMQGVSLRHVWQRSFQRILGTFIGLGLTWLLLPYTSTPLAICLSIILLQFIIEMLVVRHYGLAVIFITPMTLFLAEAGSAMTADPNALIYTRFVDIVLGSLIGALGGWVLYHQKLRHNAVRQLRKTRVAILRKERWG</sequence>
<proteinExistence type="predicted"/>
<feature type="transmembrane region" description="Helical" evidence="5">
    <location>
        <begin position="70"/>
        <end position="87"/>
    </location>
</feature>
<dbReference type="AlphaFoldDB" id="A0A1R3XLZ2"/>
<dbReference type="STRING" id="1317125.SAMN05444128_2886"/>
<evidence type="ECO:0000256" key="4">
    <source>
        <dbReference type="ARBA" id="ARBA00023136"/>
    </source>
</evidence>
<keyword evidence="3 5" id="KW-1133">Transmembrane helix</keyword>
<keyword evidence="4 5" id="KW-0472">Membrane</keyword>